<dbReference type="PANTHER" id="PTHR14240:SF3">
    <property type="entry name" value="X-LINKED RETINITIS PIGMENTOSA GTPASE REGULATOR-INTERACTING PROTEIN 1"/>
    <property type="match status" value="1"/>
</dbReference>
<reference evidence="3 4" key="1">
    <citation type="journal article" date="2018" name="Nat. Ecol. Evol.">
        <title>Shark genomes provide insights into elasmobranch evolution and the origin of vertebrates.</title>
        <authorList>
            <person name="Hara Y"/>
            <person name="Yamaguchi K"/>
            <person name="Onimaru K"/>
            <person name="Kadota M"/>
            <person name="Koyanagi M"/>
            <person name="Keeley SD"/>
            <person name="Tatsumi K"/>
            <person name="Tanaka K"/>
            <person name="Motone F"/>
            <person name="Kageyama Y"/>
            <person name="Nozu R"/>
            <person name="Adachi N"/>
            <person name="Nishimura O"/>
            <person name="Nakagawa R"/>
            <person name="Tanegashima C"/>
            <person name="Kiyatake I"/>
            <person name="Matsumoto R"/>
            <person name="Murakumo K"/>
            <person name="Nishida K"/>
            <person name="Terakita A"/>
            <person name="Kuratani S"/>
            <person name="Sato K"/>
            <person name="Hyodo S Kuraku.S."/>
        </authorList>
    </citation>
    <scope>NUCLEOTIDE SEQUENCE [LARGE SCALE GENOMIC DNA]</scope>
</reference>
<dbReference type="EMBL" id="BEZZ01148961">
    <property type="protein sequence ID" value="GCC44711.1"/>
    <property type="molecule type" value="Genomic_DNA"/>
</dbReference>
<dbReference type="OrthoDB" id="8958691at2759"/>
<evidence type="ECO:0000256" key="1">
    <source>
        <dbReference type="SAM" id="MobiDB-lite"/>
    </source>
</evidence>
<dbReference type="GO" id="GO:0032391">
    <property type="term" value="C:photoreceptor connecting cilium"/>
    <property type="evidence" value="ECO:0007669"/>
    <property type="project" value="TreeGrafter"/>
</dbReference>
<gene>
    <name evidence="3" type="ORF">chiPu_0029130</name>
</gene>
<protein>
    <recommendedName>
        <fullName evidence="2">RPGRIP1 C-terminal domain-containing protein</fullName>
    </recommendedName>
</protein>
<feature type="region of interest" description="Disordered" evidence="1">
    <location>
        <begin position="17"/>
        <end position="38"/>
    </location>
</feature>
<accession>A0A401TPW5</accession>
<proteinExistence type="predicted"/>
<comment type="caution">
    <text evidence="3">The sequence shown here is derived from an EMBL/GenBank/DDBJ whole genome shotgun (WGS) entry which is preliminary data.</text>
</comment>
<dbReference type="Gene3D" id="2.60.40.150">
    <property type="entry name" value="C2 domain"/>
    <property type="match status" value="1"/>
</dbReference>
<dbReference type="Pfam" id="PF18111">
    <property type="entry name" value="RPGR1_C"/>
    <property type="match status" value="1"/>
</dbReference>
<feature type="domain" description="RPGRIP1 C-terminal" evidence="2">
    <location>
        <begin position="53"/>
        <end position="107"/>
    </location>
</feature>
<feature type="compositionally biased region" description="Low complexity" evidence="1">
    <location>
        <begin position="26"/>
        <end position="38"/>
    </location>
</feature>
<evidence type="ECO:0000259" key="2">
    <source>
        <dbReference type="Pfam" id="PF18111"/>
    </source>
</evidence>
<evidence type="ECO:0000313" key="3">
    <source>
        <dbReference type="EMBL" id="GCC44711.1"/>
    </source>
</evidence>
<dbReference type="InterPro" id="IPR035892">
    <property type="entry name" value="C2_domain_sf"/>
</dbReference>
<keyword evidence="4" id="KW-1185">Reference proteome</keyword>
<dbReference type="AlphaFoldDB" id="A0A401TPW5"/>
<feature type="non-terminal residue" evidence="3">
    <location>
        <position position="108"/>
    </location>
</feature>
<dbReference type="Proteomes" id="UP000287033">
    <property type="component" value="Unassembled WGS sequence"/>
</dbReference>
<evidence type="ECO:0000313" key="4">
    <source>
        <dbReference type="Proteomes" id="UP000287033"/>
    </source>
</evidence>
<sequence length="108" mass="11392">MVTPDLCFSVGWGTVSPRAASQTENDSGGTDATSSGSDELVQSLLGAPSLPAQERMRIEVVSLSLSPGSRAAMDAAVEQLYVEYHIPGMPLALTETPVSLRKPYPGER</sequence>
<dbReference type="PANTHER" id="PTHR14240">
    <property type="entry name" value="RETINITIS PIGMENTOSA GTPASE REGULATOR-INTERACTING PROTEIN"/>
    <property type="match status" value="1"/>
</dbReference>
<dbReference type="STRING" id="137246.A0A401TPW5"/>
<dbReference type="GO" id="GO:1905515">
    <property type="term" value="P:non-motile cilium assembly"/>
    <property type="evidence" value="ECO:0007669"/>
    <property type="project" value="TreeGrafter"/>
</dbReference>
<name>A0A401TPW5_CHIPU</name>
<dbReference type="InterPro" id="IPR031139">
    <property type="entry name" value="RPGRIP1_fam"/>
</dbReference>
<dbReference type="GO" id="GO:0046548">
    <property type="term" value="P:retinal rod cell development"/>
    <property type="evidence" value="ECO:0007669"/>
    <property type="project" value="TreeGrafter"/>
</dbReference>
<dbReference type="InterPro" id="IPR041091">
    <property type="entry name" value="RPGRIP1_C"/>
</dbReference>
<organism evidence="3 4">
    <name type="scientific">Chiloscyllium punctatum</name>
    <name type="common">Brownbanded bambooshark</name>
    <name type="synonym">Hemiscyllium punctatum</name>
    <dbReference type="NCBI Taxonomy" id="137246"/>
    <lineage>
        <taxon>Eukaryota</taxon>
        <taxon>Metazoa</taxon>
        <taxon>Chordata</taxon>
        <taxon>Craniata</taxon>
        <taxon>Vertebrata</taxon>
        <taxon>Chondrichthyes</taxon>
        <taxon>Elasmobranchii</taxon>
        <taxon>Galeomorphii</taxon>
        <taxon>Galeoidea</taxon>
        <taxon>Orectolobiformes</taxon>
        <taxon>Hemiscylliidae</taxon>
        <taxon>Chiloscyllium</taxon>
    </lineage>
</organism>